<evidence type="ECO:0000256" key="1">
    <source>
        <dbReference type="ARBA" id="ARBA00009175"/>
    </source>
</evidence>
<dbReference type="RefSeq" id="WP_122904070.1">
    <property type="nucleotide sequence ID" value="NZ_RHHS01000017.1"/>
</dbReference>
<dbReference type="GO" id="GO:0030973">
    <property type="term" value="F:molybdate ion binding"/>
    <property type="evidence" value="ECO:0007669"/>
    <property type="project" value="UniProtKB-ARBA"/>
</dbReference>
<dbReference type="AlphaFoldDB" id="A0A3M8B5F5"/>
<dbReference type="Gene3D" id="3.40.190.10">
    <property type="entry name" value="Periplasmic binding protein-like II"/>
    <property type="match status" value="2"/>
</dbReference>
<accession>A0A3M8B5F5</accession>
<dbReference type="GO" id="GO:1901359">
    <property type="term" value="F:tungstate binding"/>
    <property type="evidence" value="ECO:0007669"/>
    <property type="project" value="UniProtKB-ARBA"/>
</dbReference>
<gene>
    <name evidence="7" type="primary">modA</name>
    <name evidence="7" type="ORF">EDM57_07135</name>
</gene>
<dbReference type="FunFam" id="3.40.190.10:FF:000035">
    <property type="entry name" value="Molybdate ABC transporter substrate-binding protein"/>
    <property type="match status" value="1"/>
</dbReference>
<feature type="binding site" evidence="5">
    <location>
        <position position="46"/>
    </location>
    <ligand>
        <name>molybdate</name>
        <dbReference type="ChEBI" id="CHEBI:36264"/>
    </ligand>
</feature>
<sequence length="263" mass="28251">MKKRWLALCAAFTLLLGACSTAQTTPQATESARTEKTKLMVSAAASLTDALNELKASFEAEYPETTLTFIFGSSGKLATQIAQGAPSDVFLSASQKDMDGLEEKQLIVKETRQDFTGNALVLIAGKDSTLAIPSFADLDKPEIKYIAVGEPKTVPAGRYAKETLDTLKLWDTLSGRMVFASDVRQVLTFVESGNADVGIVYSSDAAISKEVKVLATASPEWHKPIVYPGAVVSNSKHPDAAKAFLAYLTTDKGKAILQKYGFQ</sequence>
<evidence type="ECO:0000256" key="4">
    <source>
        <dbReference type="ARBA" id="ARBA00022729"/>
    </source>
</evidence>
<evidence type="ECO:0000256" key="2">
    <source>
        <dbReference type="ARBA" id="ARBA00022505"/>
    </source>
</evidence>
<dbReference type="GO" id="GO:0015689">
    <property type="term" value="P:molybdate ion transport"/>
    <property type="evidence" value="ECO:0007669"/>
    <property type="project" value="InterPro"/>
</dbReference>
<keyword evidence="2 5" id="KW-0500">Molybdenum</keyword>
<dbReference type="PIRSF" id="PIRSF004846">
    <property type="entry name" value="ModA"/>
    <property type="match status" value="1"/>
</dbReference>
<evidence type="ECO:0000256" key="3">
    <source>
        <dbReference type="ARBA" id="ARBA00022723"/>
    </source>
</evidence>
<dbReference type="PROSITE" id="PS51257">
    <property type="entry name" value="PROKAR_LIPOPROTEIN"/>
    <property type="match status" value="1"/>
</dbReference>
<proteinExistence type="inferred from homology"/>
<feature type="binding site" evidence="5">
    <location>
        <position position="156"/>
    </location>
    <ligand>
        <name>molybdate</name>
        <dbReference type="ChEBI" id="CHEBI:36264"/>
    </ligand>
</feature>
<dbReference type="GO" id="GO:0046872">
    <property type="term" value="F:metal ion binding"/>
    <property type="evidence" value="ECO:0007669"/>
    <property type="project" value="UniProtKB-KW"/>
</dbReference>
<dbReference type="InterPro" id="IPR005950">
    <property type="entry name" value="ModA"/>
</dbReference>
<keyword evidence="8" id="KW-1185">Reference proteome</keyword>
<dbReference type="Proteomes" id="UP000268829">
    <property type="component" value="Unassembled WGS sequence"/>
</dbReference>
<feature type="chain" id="PRO_5039147077" evidence="6">
    <location>
        <begin position="23"/>
        <end position="263"/>
    </location>
</feature>
<feature type="binding site" evidence="5">
    <location>
        <position position="74"/>
    </location>
    <ligand>
        <name>molybdate</name>
        <dbReference type="ChEBI" id="CHEBI:36264"/>
    </ligand>
</feature>
<organism evidence="7 8">
    <name type="scientific">Brevibacillus gelatini</name>
    <dbReference type="NCBI Taxonomy" id="1655277"/>
    <lineage>
        <taxon>Bacteria</taxon>
        <taxon>Bacillati</taxon>
        <taxon>Bacillota</taxon>
        <taxon>Bacilli</taxon>
        <taxon>Bacillales</taxon>
        <taxon>Paenibacillaceae</taxon>
        <taxon>Brevibacillus</taxon>
    </lineage>
</organism>
<dbReference type="NCBIfam" id="TIGR01256">
    <property type="entry name" value="modA"/>
    <property type="match status" value="1"/>
</dbReference>
<dbReference type="CDD" id="cd13537">
    <property type="entry name" value="PBP2_YvgL_like"/>
    <property type="match status" value="1"/>
</dbReference>
<dbReference type="EMBL" id="RHHS01000017">
    <property type="protein sequence ID" value="RNB58493.1"/>
    <property type="molecule type" value="Genomic_DNA"/>
</dbReference>
<comment type="caution">
    <text evidence="7">The sequence shown here is derived from an EMBL/GenBank/DDBJ whole genome shotgun (WGS) entry which is preliminary data.</text>
</comment>
<dbReference type="PANTHER" id="PTHR30632:SF0">
    <property type="entry name" value="SULFATE-BINDING PROTEIN"/>
    <property type="match status" value="1"/>
</dbReference>
<evidence type="ECO:0000313" key="7">
    <source>
        <dbReference type="EMBL" id="RNB58493.1"/>
    </source>
</evidence>
<dbReference type="InterPro" id="IPR041879">
    <property type="entry name" value="YvgL-like_PBP2"/>
</dbReference>
<evidence type="ECO:0000256" key="5">
    <source>
        <dbReference type="PIRSR" id="PIRSR004846-1"/>
    </source>
</evidence>
<reference evidence="7 8" key="1">
    <citation type="submission" date="2018-10" db="EMBL/GenBank/DDBJ databases">
        <title>Phylogenomics of Brevibacillus.</title>
        <authorList>
            <person name="Dunlap C."/>
        </authorList>
    </citation>
    <scope>NUCLEOTIDE SEQUENCE [LARGE SCALE GENOMIC DNA]</scope>
    <source>
        <strain evidence="7 8">DSM 100115</strain>
    </source>
</reference>
<dbReference type="PANTHER" id="PTHR30632">
    <property type="entry name" value="MOLYBDATE-BINDING PERIPLASMIC PROTEIN"/>
    <property type="match status" value="1"/>
</dbReference>
<comment type="similarity">
    <text evidence="1">Belongs to the bacterial solute-binding protein ModA family.</text>
</comment>
<feature type="binding site" evidence="5">
    <location>
        <position position="183"/>
    </location>
    <ligand>
        <name>molybdate</name>
        <dbReference type="ChEBI" id="CHEBI:36264"/>
    </ligand>
</feature>
<feature type="signal peptide" evidence="6">
    <location>
        <begin position="1"/>
        <end position="22"/>
    </location>
</feature>
<evidence type="ECO:0000313" key="8">
    <source>
        <dbReference type="Proteomes" id="UP000268829"/>
    </source>
</evidence>
<protein>
    <submittedName>
        <fullName evidence="7">Molybdate ABC transporter substrate-binding protein</fullName>
    </submittedName>
</protein>
<keyword evidence="3 5" id="KW-0479">Metal-binding</keyword>
<dbReference type="InterPro" id="IPR050682">
    <property type="entry name" value="ModA/WtpA"/>
</dbReference>
<name>A0A3M8B5F5_9BACL</name>
<feature type="binding site" evidence="5">
    <location>
        <position position="201"/>
    </location>
    <ligand>
        <name>molybdate</name>
        <dbReference type="ChEBI" id="CHEBI:36264"/>
    </ligand>
</feature>
<dbReference type="OrthoDB" id="9785015at2"/>
<dbReference type="SUPFAM" id="SSF53850">
    <property type="entry name" value="Periplasmic binding protein-like II"/>
    <property type="match status" value="1"/>
</dbReference>
<evidence type="ECO:0000256" key="6">
    <source>
        <dbReference type="SAM" id="SignalP"/>
    </source>
</evidence>
<dbReference type="Pfam" id="PF13531">
    <property type="entry name" value="SBP_bac_11"/>
    <property type="match status" value="1"/>
</dbReference>
<keyword evidence="4 6" id="KW-0732">Signal</keyword>